<evidence type="ECO:0000256" key="1">
    <source>
        <dbReference type="ARBA" id="ARBA00022603"/>
    </source>
</evidence>
<dbReference type="EMBL" id="CAADIB010000012">
    <property type="protein sequence ID" value="VFR34475.1"/>
    <property type="molecule type" value="Genomic_DNA"/>
</dbReference>
<dbReference type="InterPro" id="IPR001091">
    <property type="entry name" value="RM_Methyltransferase"/>
</dbReference>
<evidence type="ECO:0000313" key="4">
    <source>
        <dbReference type="EMBL" id="VFR28853.1"/>
    </source>
</evidence>
<evidence type="ECO:0000256" key="2">
    <source>
        <dbReference type="ARBA" id="ARBA00022679"/>
    </source>
</evidence>
<gene>
    <name evidence="4" type="ORF">ANDO1_1123</name>
    <name evidence="5" type="ORF">ANDO2_1030</name>
</gene>
<dbReference type="GO" id="GO:0032259">
    <property type="term" value="P:methylation"/>
    <property type="evidence" value="ECO:0007669"/>
    <property type="project" value="UniProtKB-KW"/>
</dbReference>
<proteinExistence type="predicted"/>
<dbReference type="InterPro" id="IPR029063">
    <property type="entry name" value="SAM-dependent_MTases_sf"/>
</dbReference>
<dbReference type="GO" id="GO:0008170">
    <property type="term" value="F:N-methyltransferase activity"/>
    <property type="evidence" value="ECO:0007669"/>
    <property type="project" value="InterPro"/>
</dbReference>
<dbReference type="AlphaFoldDB" id="A0A484PSH9"/>
<dbReference type="Gene3D" id="3.40.50.150">
    <property type="entry name" value="Vaccinia Virus protein VP39"/>
    <property type="match status" value="1"/>
</dbReference>
<protein>
    <submittedName>
        <fullName evidence="4">Cytosine methyltransferase</fullName>
    </submittedName>
</protein>
<keyword evidence="2 4" id="KW-0808">Transferase</keyword>
<name>A0A484PSH9_9ZZZZ</name>
<dbReference type="PRINTS" id="PR00508">
    <property type="entry name" value="S21N4MTFRASE"/>
</dbReference>
<dbReference type="SUPFAM" id="SSF53335">
    <property type="entry name" value="S-adenosyl-L-methionine-dependent methyltransferases"/>
    <property type="match status" value="1"/>
</dbReference>
<reference evidence="4" key="1">
    <citation type="submission" date="2019-03" db="EMBL/GenBank/DDBJ databases">
        <authorList>
            <person name="Danneels B."/>
        </authorList>
    </citation>
    <scope>NUCLEOTIDE SEQUENCE</scope>
</reference>
<evidence type="ECO:0000313" key="5">
    <source>
        <dbReference type="EMBL" id="VFR34475.1"/>
    </source>
</evidence>
<evidence type="ECO:0000259" key="3">
    <source>
        <dbReference type="Pfam" id="PF01555"/>
    </source>
</evidence>
<dbReference type="Pfam" id="PF01555">
    <property type="entry name" value="N6_N4_Mtase"/>
    <property type="match status" value="1"/>
</dbReference>
<dbReference type="EMBL" id="CAADHZ010000020">
    <property type="protein sequence ID" value="VFR28853.1"/>
    <property type="molecule type" value="Genomic_DNA"/>
</dbReference>
<organism evidence="4">
    <name type="scientific">plant metagenome</name>
    <dbReference type="NCBI Taxonomy" id="1297885"/>
    <lineage>
        <taxon>unclassified sequences</taxon>
        <taxon>metagenomes</taxon>
        <taxon>organismal metagenomes</taxon>
    </lineage>
</organism>
<sequence length="52" mass="5743">MTPCILSGSRISDTVFDPFMGSGTIAVAALRLPRHFIGCELNRSFIDLQHLH</sequence>
<keyword evidence="1 4" id="KW-0489">Methyltransferase</keyword>
<dbReference type="InterPro" id="IPR002941">
    <property type="entry name" value="DNA_methylase_N4/N6"/>
</dbReference>
<dbReference type="GO" id="GO:0003677">
    <property type="term" value="F:DNA binding"/>
    <property type="evidence" value="ECO:0007669"/>
    <property type="project" value="InterPro"/>
</dbReference>
<feature type="domain" description="DNA methylase N-4/N-6" evidence="3">
    <location>
        <begin position="1"/>
        <end position="48"/>
    </location>
</feature>
<accession>A0A484PSH9</accession>